<evidence type="ECO:0000313" key="3">
    <source>
        <dbReference type="Proteomes" id="UP000030108"/>
    </source>
</evidence>
<feature type="region of interest" description="Disordered" evidence="1">
    <location>
        <begin position="244"/>
        <end position="295"/>
    </location>
</feature>
<evidence type="ECO:0000256" key="1">
    <source>
        <dbReference type="SAM" id="MobiDB-lite"/>
    </source>
</evidence>
<sequence>MSLHHSQTQIPPEKQHPFPKVMESVLKWVDQGTPDRLFLRDITFEDLERVLDRLHKLGRKPRYDWDLETHTAVLRMPSILHEIPGEWLNDRIKEVVGPKITNKSVCGTPSLATSSAANIPVGPSTGKGGNSVAPDQSFHLMQINADGRKVRVQGVPRMIIETSASEARCHIIDKIFRYLYDTNYGVHAVVICDMQNVPSLADGHGRPFKVEIAVWVRDECGLLASKKQLLDKCYGGDKHAGYQANTPVPAVNEGRDGDNGSNLDSQKSDRDDATYKPPFDPQARKYCRPNPEDPQREQWIYRRSPTWIPVYDETVAGQEEPQSELILDVYDILRPCTQFPGHHITDRTISIPLDDLRDRLETEVWMIRNPPDSPPLPLRHQ</sequence>
<dbReference type="AlphaFoldDB" id="X8JWL4"/>
<protein>
    <submittedName>
        <fullName evidence="2">Uncharacterized protein</fullName>
    </submittedName>
</protein>
<reference evidence="3" key="1">
    <citation type="journal article" date="2014" name="Genome Announc.">
        <title>Draft genome sequence of the plant-pathogenic soil fungus Rhizoctonia solani anastomosis group 3 strain Rhs1AP.</title>
        <authorList>
            <person name="Cubeta M.A."/>
            <person name="Thomas E."/>
            <person name="Dean R.A."/>
            <person name="Jabaji S."/>
            <person name="Neate S.M."/>
            <person name="Tavantzis S."/>
            <person name="Toda T."/>
            <person name="Vilgalys R."/>
            <person name="Bharathan N."/>
            <person name="Fedorova-Abrams N."/>
            <person name="Pakala S.B."/>
            <person name="Pakala S.M."/>
            <person name="Zafar N."/>
            <person name="Joardar V."/>
            <person name="Losada L."/>
            <person name="Nierman W.C."/>
        </authorList>
    </citation>
    <scope>NUCLEOTIDE SEQUENCE [LARGE SCALE GENOMIC DNA]</scope>
    <source>
        <strain evidence="3">AG-3</strain>
    </source>
</reference>
<dbReference type="EMBL" id="JATN01000205">
    <property type="protein sequence ID" value="EUC67591.1"/>
    <property type="molecule type" value="Genomic_DNA"/>
</dbReference>
<gene>
    <name evidence="2" type="ORF">RSOL_545730</name>
</gene>
<name>X8JWL4_9AGAM</name>
<organism evidence="2 3">
    <name type="scientific">Rhizoctonia solani AG-3 Rhs1AP</name>
    <dbReference type="NCBI Taxonomy" id="1086054"/>
    <lineage>
        <taxon>Eukaryota</taxon>
        <taxon>Fungi</taxon>
        <taxon>Dikarya</taxon>
        <taxon>Basidiomycota</taxon>
        <taxon>Agaricomycotina</taxon>
        <taxon>Agaricomycetes</taxon>
        <taxon>Cantharellales</taxon>
        <taxon>Ceratobasidiaceae</taxon>
        <taxon>Rhizoctonia</taxon>
    </lineage>
</organism>
<feature type="non-terminal residue" evidence="2">
    <location>
        <position position="381"/>
    </location>
</feature>
<dbReference type="Proteomes" id="UP000030108">
    <property type="component" value="Unassembled WGS sequence"/>
</dbReference>
<dbReference type="OrthoDB" id="3185006at2759"/>
<comment type="caution">
    <text evidence="2">The sequence shown here is derived from an EMBL/GenBank/DDBJ whole genome shotgun (WGS) entry which is preliminary data.</text>
</comment>
<proteinExistence type="predicted"/>
<accession>X8JWL4</accession>
<evidence type="ECO:0000313" key="2">
    <source>
        <dbReference type="EMBL" id="EUC67591.1"/>
    </source>
</evidence>